<accession>A0AAF5DF03</accession>
<evidence type="ECO:0000256" key="8">
    <source>
        <dbReference type="ARBA" id="ARBA00023242"/>
    </source>
</evidence>
<evidence type="ECO:0000256" key="10">
    <source>
        <dbReference type="SAM" id="MobiDB-lite"/>
    </source>
</evidence>
<dbReference type="AlphaFoldDB" id="A0AAF5DF03"/>
<feature type="region of interest" description="Disordered" evidence="10">
    <location>
        <begin position="80"/>
        <end position="99"/>
    </location>
</feature>
<sequence>KSIEPVNILYQSARFNCPWHRTNFTKYYFPFHMRAKLKSGSFEGRQKTYGGRLMTMRRVLREQPDDELFSKIMDCKTTVPPVNTEEDKATDSVPQGKAKSGKWWKPEVKRFSSVIIKSKGAKKSWDKKLEERKKLQIAKRLQQEIRDQVAEKKRLERERLEEKKKRHEENTKKNEIVQVIKNTEKLRRMKKKDLRKLAKRDTN</sequence>
<dbReference type="InterPro" id="IPR026570">
    <property type="entry name" value="CCDC86"/>
</dbReference>
<evidence type="ECO:0000256" key="3">
    <source>
        <dbReference type="ARBA" id="ARBA00016738"/>
    </source>
</evidence>
<evidence type="ECO:0000256" key="9">
    <source>
        <dbReference type="ARBA" id="ARBA00093307"/>
    </source>
</evidence>
<evidence type="ECO:0000256" key="1">
    <source>
        <dbReference type="ARBA" id="ARBA00004286"/>
    </source>
</evidence>
<dbReference type="WBParaSite" id="TCONS_00010598.p1">
    <property type="protein sequence ID" value="TCONS_00010598.p1"/>
    <property type="gene ID" value="XLOC_003917"/>
</dbReference>
<dbReference type="GO" id="GO:0005730">
    <property type="term" value="C:nucleolus"/>
    <property type="evidence" value="ECO:0007669"/>
    <property type="project" value="UniProtKB-SubCell"/>
</dbReference>
<keyword evidence="8" id="KW-0539">Nucleus</keyword>
<feature type="region of interest" description="Disordered" evidence="10">
    <location>
        <begin position="149"/>
        <end position="175"/>
    </location>
</feature>
<evidence type="ECO:0000313" key="12">
    <source>
        <dbReference type="WBParaSite" id="TCONS_00010598.p1"/>
    </source>
</evidence>
<keyword evidence="11" id="KW-1185">Reference proteome</keyword>
<evidence type="ECO:0000256" key="2">
    <source>
        <dbReference type="ARBA" id="ARBA00004604"/>
    </source>
</evidence>
<evidence type="ECO:0000256" key="6">
    <source>
        <dbReference type="ARBA" id="ARBA00022934"/>
    </source>
</evidence>
<keyword evidence="4" id="KW-0158">Chromosome</keyword>
<comment type="function">
    <text evidence="9">Required for proper chromosome segregation during mitosis and error-free mitotic progression.</text>
</comment>
<keyword evidence="6" id="KW-0164">Citrullination</keyword>
<dbReference type="PANTHER" id="PTHR13557:SF1">
    <property type="entry name" value="COILED-COIL DOMAIN-CONTAINING PROTEIN 86"/>
    <property type="match status" value="1"/>
</dbReference>
<evidence type="ECO:0000313" key="11">
    <source>
        <dbReference type="Proteomes" id="UP000035681"/>
    </source>
</evidence>
<proteinExistence type="predicted"/>
<dbReference type="PANTHER" id="PTHR13557">
    <property type="entry name" value="COILED-COIL DOMAIN-CONTAINING PROTEIN 86"/>
    <property type="match status" value="1"/>
</dbReference>
<dbReference type="Proteomes" id="UP000035681">
    <property type="component" value="Unplaced"/>
</dbReference>
<keyword evidence="5" id="KW-0597">Phosphoprotein</keyword>
<organism evidence="11 12">
    <name type="scientific">Strongyloides stercoralis</name>
    <name type="common">Threadworm</name>
    <dbReference type="NCBI Taxonomy" id="6248"/>
    <lineage>
        <taxon>Eukaryota</taxon>
        <taxon>Metazoa</taxon>
        <taxon>Ecdysozoa</taxon>
        <taxon>Nematoda</taxon>
        <taxon>Chromadorea</taxon>
        <taxon>Rhabditida</taxon>
        <taxon>Tylenchina</taxon>
        <taxon>Panagrolaimomorpha</taxon>
        <taxon>Strongyloidoidea</taxon>
        <taxon>Strongyloididae</taxon>
        <taxon>Strongyloides</taxon>
    </lineage>
</organism>
<protein>
    <recommendedName>
        <fullName evidence="3">Coiled-coil domain-containing protein 86</fullName>
    </recommendedName>
</protein>
<evidence type="ECO:0000256" key="7">
    <source>
        <dbReference type="ARBA" id="ARBA00023054"/>
    </source>
</evidence>
<reference evidence="12" key="1">
    <citation type="submission" date="2024-02" db="UniProtKB">
        <authorList>
            <consortium name="WormBaseParasite"/>
        </authorList>
    </citation>
    <scope>IDENTIFICATION</scope>
</reference>
<keyword evidence="7" id="KW-0175">Coiled coil</keyword>
<dbReference type="GO" id="GO:0005694">
    <property type="term" value="C:chromosome"/>
    <property type="evidence" value="ECO:0007669"/>
    <property type="project" value="UniProtKB-SubCell"/>
</dbReference>
<evidence type="ECO:0000256" key="5">
    <source>
        <dbReference type="ARBA" id="ARBA00022553"/>
    </source>
</evidence>
<name>A0AAF5DF03_STRER</name>
<comment type="subcellular location">
    <subcellularLocation>
        <location evidence="1">Chromosome</location>
    </subcellularLocation>
    <subcellularLocation>
        <location evidence="2">Nucleus</location>
        <location evidence="2">Nucleolus</location>
    </subcellularLocation>
</comment>
<evidence type="ECO:0000256" key="4">
    <source>
        <dbReference type="ARBA" id="ARBA00022454"/>
    </source>
</evidence>